<protein>
    <submittedName>
        <fullName evidence="1">Uncharacterized protein</fullName>
    </submittedName>
</protein>
<gene>
    <name evidence="1" type="ORF">QG37_00668</name>
</gene>
<evidence type="ECO:0000313" key="2">
    <source>
        <dbReference type="Proteomes" id="UP000037122"/>
    </source>
</evidence>
<dbReference type="Proteomes" id="UP000037122">
    <property type="component" value="Unassembled WGS sequence"/>
</dbReference>
<name>A0A0L0P835_CANAR</name>
<organism evidence="1 2">
    <name type="scientific">Candidozyma auris</name>
    <name type="common">Yeast</name>
    <name type="synonym">Candida auris</name>
    <dbReference type="NCBI Taxonomy" id="498019"/>
    <lineage>
        <taxon>Eukaryota</taxon>
        <taxon>Fungi</taxon>
        <taxon>Dikarya</taxon>
        <taxon>Ascomycota</taxon>
        <taxon>Saccharomycotina</taxon>
        <taxon>Pichiomycetes</taxon>
        <taxon>Metschnikowiaceae</taxon>
        <taxon>Candidozyma</taxon>
    </lineage>
</organism>
<proteinExistence type="predicted"/>
<evidence type="ECO:0000313" key="1">
    <source>
        <dbReference type="EMBL" id="KNE02410.1"/>
    </source>
</evidence>
<sequence>MFMNTTPVGDLVDVEFHLSLPMEALVIDLNMNKLDAFM</sequence>
<dbReference type="AlphaFoldDB" id="A0A0L0P835"/>
<accession>A0A0L0P835</accession>
<dbReference type="EMBL" id="LGST01000004">
    <property type="protein sequence ID" value="KNE02410.1"/>
    <property type="molecule type" value="Genomic_DNA"/>
</dbReference>
<comment type="caution">
    <text evidence="1">The sequence shown here is derived from an EMBL/GenBank/DDBJ whole genome shotgun (WGS) entry which is preliminary data.</text>
</comment>
<reference evidence="2" key="1">
    <citation type="journal article" date="2015" name="BMC Genomics">
        <title>Draft genome of a commonly misdiagnosed multidrug resistant pathogen Candida auris.</title>
        <authorList>
            <person name="Chatterjee S."/>
            <person name="Alampalli S.V."/>
            <person name="Nageshan R.K."/>
            <person name="Chettiar S.T."/>
            <person name="Joshi S."/>
            <person name="Tatu U.S."/>
        </authorList>
    </citation>
    <scope>NUCLEOTIDE SEQUENCE [LARGE SCALE GENOMIC DNA]</scope>
    <source>
        <strain evidence="2">6684</strain>
    </source>
</reference>